<dbReference type="GO" id="GO:0000045">
    <property type="term" value="P:autophagosome assembly"/>
    <property type="evidence" value="ECO:0007669"/>
    <property type="project" value="Ensembl"/>
</dbReference>
<dbReference type="GO" id="GO:0005829">
    <property type="term" value="C:cytosol"/>
    <property type="evidence" value="ECO:0007669"/>
    <property type="project" value="GOC"/>
</dbReference>
<dbReference type="GO" id="GO:0006622">
    <property type="term" value="P:protein targeting to lysosome"/>
    <property type="evidence" value="ECO:0007669"/>
    <property type="project" value="Ensembl"/>
</dbReference>
<evidence type="ECO:0000256" key="1">
    <source>
        <dbReference type="ARBA" id="ARBA00004277"/>
    </source>
</evidence>
<dbReference type="SUPFAM" id="SSF49447">
    <property type="entry name" value="Second domain of Mu2 adaptin subunit (ap50) of ap2 adaptor"/>
    <property type="match status" value="1"/>
</dbReference>
<evidence type="ECO:0000313" key="10">
    <source>
        <dbReference type="Proteomes" id="UP000694559"/>
    </source>
</evidence>
<dbReference type="InterPro" id="IPR050431">
    <property type="entry name" value="Adaptor_comp_med_subunit"/>
</dbReference>
<dbReference type="Proteomes" id="UP000694559">
    <property type="component" value="Unplaced"/>
</dbReference>
<gene>
    <name evidence="9" type="primary">AP4M1</name>
</gene>
<dbReference type="GO" id="GO:0030131">
    <property type="term" value="C:clathrin adaptor complex"/>
    <property type="evidence" value="ECO:0007669"/>
    <property type="project" value="UniProtKB-UniRule"/>
</dbReference>
<dbReference type="PANTHER" id="PTHR10529">
    <property type="entry name" value="AP COMPLEX SUBUNIT MU"/>
    <property type="match status" value="1"/>
</dbReference>
<evidence type="ECO:0000259" key="8">
    <source>
        <dbReference type="PROSITE" id="PS51072"/>
    </source>
</evidence>
<organism evidence="9 10">
    <name type="scientific">Naja naja</name>
    <name type="common">Indian cobra</name>
    <dbReference type="NCBI Taxonomy" id="35670"/>
    <lineage>
        <taxon>Eukaryota</taxon>
        <taxon>Metazoa</taxon>
        <taxon>Chordata</taxon>
        <taxon>Craniata</taxon>
        <taxon>Vertebrata</taxon>
        <taxon>Euteleostomi</taxon>
        <taxon>Lepidosauria</taxon>
        <taxon>Squamata</taxon>
        <taxon>Bifurcata</taxon>
        <taxon>Unidentata</taxon>
        <taxon>Episquamata</taxon>
        <taxon>Toxicofera</taxon>
        <taxon>Serpentes</taxon>
        <taxon>Colubroidea</taxon>
        <taxon>Elapidae</taxon>
        <taxon>Elapinae</taxon>
        <taxon>Naja</taxon>
    </lineage>
</organism>
<dbReference type="GeneTree" id="ENSGT00940000159929"/>
<dbReference type="Pfam" id="PF00928">
    <property type="entry name" value="Adap_comp_sub"/>
    <property type="match status" value="1"/>
</dbReference>
<feature type="domain" description="MHD" evidence="8">
    <location>
        <begin position="184"/>
        <end position="442"/>
    </location>
</feature>
<keyword evidence="10" id="KW-1185">Reference proteome</keyword>
<dbReference type="PIRSF" id="PIRSF005992">
    <property type="entry name" value="Clathrin_mu"/>
    <property type="match status" value="1"/>
</dbReference>
<keyword evidence="6" id="KW-0168">Coated pit</keyword>
<keyword evidence="7" id="KW-0333">Golgi apparatus</keyword>
<dbReference type="Gene3D" id="3.30.450.60">
    <property type="match status" value="1"/>
</dbReference>
<dbReference type="OMA" id="DYGYIQN"/>
<dbReference type="GO" id="GO:0005905">
    <property type="term" value="C:clathrin-coated pit"/>
    <property type="evidence" value="ECO:0007669"/>
    <property type="project" value="UniProtKB-KW"/>
</dbReference>
<evidence type="ECO:0000256" key="7">
    <source>
        <dbReference type="PIRNR" id="PIRNR005992"/>
    </source>
</evidence>
<dbReference type="SUPFAM" id="SSF64356">
    <property type="entry name" value="SNARE-like"/>
    <property type="match status" value="1"/>
</dbReference>
<keyword evidence="5 7" id="KW-0472">Membrane</keyword>
<name>A0A8C6XWE5_NAJNA</name>
<dbReference type="Pfam" id="PF01217">
    <property type="entry name" value="Clat_adaptor_s"/>
    <property type="match status" value="1"/>
</dbReference>
<dbReference type="GO" id="GO:0005802">
    <property type="term" value="C:trans-Golgi network"/>
    <property type="evidence" value="ECO:0007669"/>
    <property type="project" value="Ensembl"/>
</dbReference>
<evidence type="ECO:0000256" key="3">
    <source>
        <dbReference type="ARBA" id="ARBA00022448"/>
    </source>
</evidence>
<dbReference type="GO" id="GO:0005769">
    <property type="term" value="C:early endosome"/>
    <property type="evidence" value="ECO:0007669"/>
    <property type="project" value="UniProtKB-SubCell"/>
</dbReference>
<dbReference type="PROSITE" id="PS51072">
    <property type="entry name" value="MHD"/>
    <property type="match status" value="1"/>
</dbReference>
<comment type="function">
    <text evidence="7">Component of the adaptor protein complex 4 (AP-4). Adaptor protein complexes are vesicle coat components involved both in vesicle formation and cargo selection. They control the vesicular transport of proteins in different trafficking pathways. AP-4 forms a non clathrin-associated coat on vesicles departing the trans-Golgi network (TGN) and may be involved in the targeting of proteins from the trans-Golgi network (TGN) to the endosomal-lysosomal system. It is also involved in protein sorting to the basolateral membrane in epithelial cells and the proper asymmetric localization of somatodendritic proteins in neurons. Within AP-4, the mu-type subunit AP4M1 is directly involved in the recognition and binding of tyrosine-based sorting signals found in the cytoplasmic part of cargos. The adaptor protein complex 4 (AP-4) may also recognize other types of sorting signal.</text>
</comment>
<comment type="subcellular location">
    <subcellularLocation>
        <location evidence="7">Early endosome</location>
    </subcellularLocation>
    <subcellularLocation>
        <location evidence="7">Golgi apparatus</location>
        <location evidence="7">trans-Golgi network membrane</location>
        <topology evidence="7">Peripheral membrane protein</topology>
    </subcellularLocation>
    <subcellularLocation>
        <location evidence="1">Membrane</location>
        <location evidence="1">Coated pit</location>
        <topology evidence="1">Peripheral membrane protein</topology>
        <orientation evidence="1">Cytoplasmic side</orientation>
    </subcellularLocation>
</comment>
<dbReference type="OrthoDB" id="10259133at2759"/>
<dbReference type="Ensembl" id="ENSNNAT00000020440.1">
    <property type="protein sequence ID" value="ENSNNAP00000019472.1"/>
    <property type="gene ID" value="ENSNNAG00000012991.1"/>
</dbReference>
<proteinExistence type="inferred from homology"/>
<sequence length="514" mass="57052">MFQQLFVLSSKGDRLLYKDLRGDGSADLVEIFALRIAALPADQAPVFMEACPGLHFAHVRHAGLYFVGTLQPDASPFVAVEFLARLVALLRDYCGRLDEKTVGLNFALISEVLDELLDYGYIQTTAPDVLKSFIQMDPVLSQPFSLFDLSTVGLFGADTQQSRVAPSCAAARPILSLRGEQVSQPEVFLDVVERLTVIIAANGTPMKTDIQGEIRLKSFFPGCSEMRIGLPEEFCIGKTELRGYGTAVRVDECSFHSSVKLDEFECSRILRVSPSQGELTVMQYQLADDIPAALPFHLFPTIRQGSCGRVQIHLKLRCDLFPKSHAVNLHIHLPVPKTTLSFSQELSSPEQTAILQPTTKSIEWIVPRMQGGSQLSAMFKLEVPGLTQAGLRELGPVNLSFEMPAHTCSGLQIRFLHFTRPEPTLPHRWVRSRREQPQFPVLTAKTCHPLSSRAHPENWAKHFQSFQMFSGVSASQNGKGSKINRRFLAFKSTVTKGFFGGRGEMHSQAHLQTA</sequence>
<dbReference type="Gene3D" id="2.60.40.1170">
    <property type="entry name" value="Mu homology domain, subdomain B"/>
    <property type="match status" value="2"/>
</dbReference>
<keyword evidence="4 7" id="KW-0653">Protein transport</keyword>
<keyword evidence="3 7" id="KW-0813">Transport</keyword>
<dbReference type="GO" id="GO:0019904">
    <property type="term" value="F:protein domain specific binding"/>
    <property type="evidence" value="ECO:0007669"/>
    <property type="project" value="Ensembl"/>
</dbReference>
<evidence type="ECO:0000256" key="5">
    <source>
        <dbReference type="ARBA" id="ARBA00023136"/>
    </source>
</evidence>
<dbReference type="InterPro" id="IPR011012">
    <property type="entry name" value="Longin-like_dom_sf"/>
</dbReference>
<evidence type="ECO:0000256" key="6">
    <source>
        <dbReference type="ARBA" id="ARBA00023176"/>
    </source>
</evidence>
<dbReference type="GO" id="GO:0090160">
    <property type="term" value="P:Golgi to lysosome transport"/>
    <property type="evidence" value="ECO:0007669"/>
    <property type="project" value="Ensembl"/>
</dbReference>
<comment type="similarity">
    <text evidence="2 7">Belongs to the adaptor complexes medium subunit family.</text>
</comment>
<keyword evidence="7" id="KW-0967">Endosome</keyword>
<dbReference type="PRINTS" id="PR00314">
    <property type="entry name" value="CLATHRINADPT"/>
</dbReference>
<reference evidence="9" key="1">
    <citation type="submission" date="2025-08" db="UniProtKB">
        <authorList>
            <consortium name="Ensembl"/>
        </authorList>
    </citation>
    <scope>IDENTIFICATION</scope>
</reference>
<evidence type="ECO:0000313" key="9">
    <source>
        <dbReference type="Ensembl" id="ENSNNAP00000019472.1"/>
    </source>
</evidence>
<protein>
    <recommendedName>
        <fullName evidence="7">AP-4 complex subunit mu-1</fullName>
    </recommendedName>
</protein>
<evidence type="ECO:0000256" key="4">
    <source>
        <dbReference type="ARBA" id="ARBA00022927"/>
    </source>
</evidence>
<dbReference type="InterPro" id="IPR001392">
    <property type="entry name" value="Clathrin_mu"/>
</dbReference>
<dbReference type="AlphaFoldDB" id="A0A8C6XWE5"/>
<reference evidence="9" key="2">
    <citation type="submission" date="2025-09" db="UniProtKB">
        <authorList>
            <consortium name="Ensembl"/>
        </authorList>
    </citation>
    <scope>IDENTIFICATION</scope>
</reference>
<dbReference type="FunFam" id="3.30.450.60:FF:000002">
    <property type="entry name" value="AP-2 complex subunit mu, putative"/>
    <property type="match status" value="1"/>
</dbReference>
<evidence type="ECO:0000256" key="2">
    <source>
        <dbReference type="ARBA" id="ARBA00005324"/>
    </source>
</evidence>
<dbReference type="InterPro" id="IPR028565">
    <property type="entry name" value="MHD"/>
</dbReference>
<accession>A0A8C6XWE5</accession>
<dbReference type="InterPro" id="IPR022775">
    <property type="entry name" value="AP_mu_sigma_su"/>
</dbReference>
<dbReference type="GO" id="GO:0030124">
    <property type="term" value="C:AP-4 adaptor complex"/>
    <property type="evidence" value="ECO:0007669"/>
    <property type="project" value="Ensembl"/>
</dbReference>
<dbReference type="GO" id="GO:0006895">
    <property type="term" value="P:Golgi to endosome transport"/>
    <property type="evidence" value="ECO:0007669"/>
    <property type="project" value="Ensembl"/>
</dbReference>
<dbReference type="InterPro" id="IPR036168">
    <property type="entry name" value="AP2_Mu_C_sf"/>
</dbReference>